<gene>
    <name evidence="4" type="primary">LOC106073296</name>
</gene>
<dbReference type="OrthoDB" id="6162468at2759"/>
<dbReference type="Proteomes" id="UP001165740">
    <property type="component" value="Chromosome 2"/>
</dbReference>
<proteinExistence type="predicted"/>
<dbReference type="AlphaFoldDB" id="A0A9W2ZKX9"/>
<organism evidence="3 4">
    <name type="scientific">Biomphalaria glabrata</name>
    <name type="common">Bloodfluke planorb</name>
    <name type="synonym">Freshwater snail</name>
    <dbReference type="NCBI Taxonomy" id="6526"/>
    <lineage>
        <taxon>Eukaryota</taxon>
        <taxon>Metazoa</taxon>
        <taxon>Spiralia</taxon>
        <taxon>Lophotrochozoa</taxon>
        <taxon>Mollusca</taxon>
        <taxon>Gastropoda</taxon>
        <taxon>Heterobranchia</taxon>
        <taxon>Euthyneura</taxon>
        <taxon>Panpulmonata</taxon>
        <taxon>Hygrophila</taxon>
        <taxon>Lymnaeoidea</taxon>
        <taxon>Planorbidae</taxon>
        <taxon>Biomphalaria</taxon>
    </lineage>
</organism>
<dbReference type="GeneID" id="106073296"/>
<dbReference type="InterPro" id="IPR056398">
    <property type="entry name" value="Tudor_Coilin"/>
</dbReference>
<evidence type="ECO:0000313" key="4">
    <source>
        <dbReference type="RefSeq" id="XP_055875691.1"/>
    </source>
</evidence>
<dbReference type="GO" id="GO:0015030">
    <property type="term" value="C:Cajal body"/>
    <property type="evidence" value="ECO:0007669"/>
    <property type="project" value="TreeGrafter"/>
</dbReference>
<dbReference type="GO" id="GO:0000387">
    <property type="term" value="P:spliceosomal snRNP assembly"/>
    <property type="evidence" value="ECO:0007669"/>
    <property type="project" value="TreeGrafter"/>
</dbReference>
<evidence type="ECO:0000313" key="3">
    <source>
        <dbReference type="Proteomes" id="UP001165740"/>
    </source>
</evidence>
<evidence type="ECO:0000256" key="1">
    <source>
        <dbReference type="SAM" id="MobiDB-lite"/>
    </source>
</evidence>
<dbReference type="RefSeq" id="XP_055875691.1">
    <property type="nucleotide sequence ID" value="XM_056019716.1"/>
</dbReference>
<dbReference type="PANTHER" id="PTHR15197">
    <property type="entry name" value="COILIN P80"/>
    <property type="match status" value="1"/>
</dbReference>
<dbReference type="InterPro" id="IPR024822">
    <property type="entry name" value="Coilin"/>
</dbReference>
<dbReference type="PANTHER" id="PTHR15197:SF0">
    <property type="entry name" value="COILIN"/>
    <property type="match status" value="1"/>
</dbReference>
<keyword evidence="3" id="KW-1185">Reference proteome</keyword>
<accession>A0A9W2ZKX9</accession>
<dbReference type="GO" id="GO:0030619">
    <property type="term" value="F:U1 snRNA binding"/>
    <property type="evidence" value="ECO:0007669"/>
    <property type="project" value="TreeGrafter"/>
</dbReference>
<dbReference type="GO" id="GO:0030620">
    <property type="term" value="F:U2 snRNA binding"/>
    <property type="evidence" value="ECO:0007669"/>
    <property type="project" value="TreeGrafter"/>
</dbReference>
<reference evidence="4" key="1">
    <citation type="submission" date="2025-08" db="UniProtKB">
        <authorList>
            <consortium name="RefSeq"/>
        </authorList>
    </citation>
    <scope>IDENTIFICATION</scope>
</reference>
<feature type="compositionally biased region" description="Basic residues" evidence="1">
    <location>
        <begin position="78"/>
        <end position="88"/>
    </location>
</feature>
<evidence type="ECO:0000259" key="2">
    <source>
        <dbReference type="Pfam" id="PF23086"/>
    </source>
</evidence>
<feature type="domain" description="Coilin tudor" evidence="2">
    <location>
        <begin position="579"/>
        <end position="667"/>
    </location>
</feature>
<feature type="region of interest" description="Disordered" evidence="1">
    <location>
        <begin position="75"/>
        <end position="104"/>
    </location>
</feature>
<dbReference type="Pfam" id="PF23086">
    <property type="entry name" value="Tudor_Coilin"/>
    <property type="match status" value="1"/>
</dbReference>
<sequence length="673" mass="76897">MASFATTRENCIRFRVQIQPKEIVINSQQLILTMDPFWTFIYLCECPTIGHVKKNILTKLNMLTKRLKLIQPDARSIAKPRPRSRSRSGSKNVPETDQDQDYSNINPEIDKHFKALKNSIIFRSCQLSMEDCFLPSIEKSDLIRDGDLVSINIKTIKCVSTLNEGLFPSLISQSISKNQEFNDTLGTGEKIVEGVVKKNKIKHSKGKKLDKKCIADSQLDEDFRPMKEQKCDFADDGRCSNSILYSNSNDKTMILSNTCLSNSSNVSREEEKNETEEKKNDFCCHTSEDKNTIISYDQNSSTKKGFHNGKVENNLDTRSLSALIQNLQKQHPDDVLSTSFSTSDVPLRNSISGRRKRIRKRKSKKINSKIDENLKEIRSNFTFNQSEKNKSLNQHIKFYEYEEDMMEIASEKSIHLNTEFLPTHLSRPVEDKRTNNYGTESSIKENSSKFTLESLHSNTETFKSDCIQGISIDPSKKFDELLKESQSSGKKMEIIKSQTGHSVYNYHRKKRDANYLIDPSLDVISNVSAVVQPKNWTRQVNTLNKESEIAPSTPLLLDTDTEFSTNSLFIKKSFEKDYEHLQRKPQPGDFIAFKVIELSENYNPTLSGFKEAKVLSVNADIDALQVELIGKVKKRQPGKFDLDDTCCSEEIDNIVTLNISELLEVMFLRTAIQ</sequence>
<name>A0A9W2ZKX9_BIOGL</name>
<protein>
    <submittedName>
        <fullName evidence="4">Coilin-like isoform X1</fullName>
    </submittedName>
</protein>